<dbReference type="PANTHER" id="PTHR34934:SF1">
    <property type="entry name" value="FLAVIN-DEPENDENT THYMIDYLATE SYNTHASE"/>
    <property type="match status" value="1"/>
</dbReference>
<keyword evidence="2" id="KW-0808">Transferase</keyword>
<dbReference type="Pfam" id="PF02511">
    <property type="entry name" value="Thy1"/>
    <property type="match status" value="1"/>
</dbReference>
<protein>
    <recommendedName>
        <fullName evidence="1">FAD-dependent thymidylate synthase</fullName>
        <ecNumber evidence="1">2.1.1.148</ecNumber>
    </recommendedName>
</protein>
<name>A0A3N6N476_9CYAN</name>
<dbReference type="GO" id="GO:0006231">
    <property type="term" value="P:dTMP biosynthetic process"/>
    <property type="evidence" value="ECO:0007669"/>
    <property type="project" value="UniProtKB-UniRule"/>
</dbReference>
<evidence type="ECO:0000313" key="3">
    <source>
        <dbReference type="Proteomes" id="UP000269154"/>
    </source>
</evidence>
<evidence type="ECO:0000256" key="1">
    <source>
        <dbReference type="NCBIfam" id="TIGR02170"/>
    </source>
</evidence>
<dbReference type="InterPro" id="IPR036098">
    <property type="entry name" value="Thymidylate_synthase_ThyX_sf"/>
</dbReference>
<sequence>MQQARTHRVGVTFDVQSYRFCSGKVIAVAEGKTDIETAFYLRPVGEYSDRQGKKYYYSAEQREQDLHWCLEAAKKYKLDMEFGMSEEHARGKIPFDYRQHFVVSFNCRSLLHFLDLRWKKNAQLEIQKLCELMWPHVQYWVPNIAEWYEKNRLGKGKLAP</sequence>
<dbReference type="SUPFAM" id="SSF69796">
    <property type="entry name" value="Thymidylate synthase-complementing protein Thy1"/>
    <property type="match status" value="1"/>
</dbReference>
<dbReference type="GO" id="GO:0032259">
    <property type="term" value="P:methylation"/>
    <property type="evidence" value="ECO:0007669"/>
    <property type="project" value="UniProtKB-KW"/>
</dbReference>
<organism evidence="2 3">
    <name type="scientific">Okeania hirsuta</name>
    <dbReference type="NCBI Taxonomy" id="1458930"/>
    <lineage>
        <taxon>Bacteria</taxon>
        <taxon>Bacillati</taxon>
        <taxon>Cyanobacteriota</taxon>
        <taxon>Cyanophyceae</taxon>
        <taxon>Oscillatoriophycideae</taxon>
        <taxon>Oscillatoriales</taxon>
        <taxon>Microcoleaceae</taxon>
        <taxon>Okeania</taxon>
    </lineage>
</organism>
<evidence type="ECO:0000313" key="2">
    <source>
        <dbReference type="EMBL" id="RQH27877.1"/>
    </source>
</evidence>
<dbReference type="Proteomes" id="UP000269154">
    <property type="component" value="Unassembled WGS sequence"/>
</dbReference>
<dbReference type="Gene3D" id="3.30.1360.170">
    <property type="match status" value="1"/>
</dbReference>
<dbReference type="EC" id="2.1.1.148" evidence="1"/>
<dbReference type="EMBL" id="RCBY01000226">
    <property type="protein sequence ID" value="RQH27877.1"/>
    <property type="molecule type" value="Genomic_DNA"/>
</dbReference>
<dbReference type="CDD" id="cd20175">
    <property type="entry name" value="ThyX"/>
    <property type="match status" value="1"/>
</dbReference>
<dbReference type="GO" id="GO:0070402">
    <property type="term" value="F:NADPH binding"/>
    <property type="evidence" value="ECO:0007669"/>
    <property type="project" value="TreeGrafter"/>
</dbReference>
<dbReference type="AlphaFoldDB" id="A0A3N6N476"/>
<keyword evidence="2" id="KW-0489">Methyltransferase</keyword>
<dbReference type="GO" id="GO:0050797">
    <property type="term" value="F:thymidylate synthase (FAD) activity"/>
    <property type="evidence" value="ECO:0007669"/>
    <property type="project" value="UniProtKB-UniRule"/>
</dbReference>
<dbReference type="GO" id="GO:0050660">
    <property type="term" value="F:flavin adenine dinucleotide binding"/>
    <property type="evidence" value="ECO:0007669"/>
    <property type="project" value="UniProtKB-UniRule"/>
</dbReference>
<dbReference type="PROSITE" id="PS51331">
    <property type="entry name" value="THYX"/>
    <property type="match status" value="1"/>
</dbReference>
<dbReference type="OrthoDB" id="527496at2"/>
<dbReference type="PANTHER" id="PTHR34934">
    <property type="entry name" value="FLAVIN-DEPENDENT THYMIDYLATE SYNTHASE"/>
    <property type="match status" value="1"/>
</dbReference>
<comment type="caution">
    <text evidence="2">The sequence shown here is derived from an EMBL/GenBank/DDBJ whole genome shotgun (WGS) entry which is preliminary data.</text>
</comment>
<dbReference type="GO" id="GO:0004799">
    <property type="term" value="F:thymidylate synthase activity"/>
    <property type="evidence" value="ECO:0007669"/>
    <property type="project" value="TreeGrafter"/>
</dbReference>
<keyword evidence="3" id="KW-1185">Reference proteome</keyword>
<dbReference type="NCBIfam" id="TIGR02170">
    <property type="entry name" value="thyX"/>
    <property type="match status" value="1"/>
</dbReference>
<gene>
    <name evidence="2" type="primary">thyX</name>
    <name evidence="2" type="ORF">D5R40_26355</name>
</gene>
<accession>A0A3N6N476</accession>
<dbReference type="InterPro" id="IPR003669">
    <property type="entry name" value="Thymidylate_synthase_ThyX"/>
</dbReference>
<reference evidence="2 3" key="1">
    <citation type="journal article" date="2018" name="ACS Chem. Biol.">
        <title>Ketoreductase domain dysfunction expands chemodiversity: malyngamide biosynthesis in the cyanobacterium Okeania hirsuta.</title>
        <authorList>
            <person name="Moss N.A."/>
            <person name="Leao T."/>
            <person name="Rankin M."/>
            <person name="McCullough T.M."/>
            <person name="Qu P."/>
            <person name="Korobeynikov A."/>
            <person name="Smith J.L."/>
            <person name="Gerwick L."/>
            <person name="Gerwick W.H."/>
        </authorList>
    </citation>
    <scope>NUCLEOTIDE SEQUENCE [LARGE SCALE GENOMIC DNA]</scope>
    <source>
        <strain evidence="2 3">PAB10Feb10-1</strain>
    </source>
</reference>
<proteinExistence type="predicted"/>